<feature type="non-terminal residue" evidence="2">
    <location>
        <position position="1"/>
    </location>
</feature>
<evidence type="ECO:0000256" key="1">
    <source>
        <dbReference type="SAM" id="MobiDB-lite"/>
    </source>
</evidence>
<name>A0A392VFB0_9FABA</name>
<reference evidence="2 3" key="1">
    <citation type="journal article" date="2018" name="Front. Plant Sci.">
        <title>Red Clover (Trifolium pratense) and Zigzag Clover (T. medium) - A Picture of Genomic Similarities and Differences.</title>
        <authorList>
            <person name="Dluhosova J."/>
            <person name="Istvanek J."/>
            <person name="Nedelnik J."/>
            <person name="Repkova J."/>
        </authorList>
    </citation>
    <scope>NUCLEOTIDE SEQUENCE [LARGE SCALE GENOMIC DNA]</scope>
    <source>
        <strain evidence="3">cv. 10/8</strain>
        <tissue evidence="2">Leaf</tissue>
    </source>
</reference>
<organism evidence="2 3">
    <name type="scientific">Trifolium medium</name>
    <dbReference type="NCBI Taxonomy" id="97028"/>
    <lineage>
        <taxon>Eukaryota</taxon>
        <taxon>Viridiplantae</taxon>
        <taxon>Streptophyta</taxon>
        <taxon>Embryophyta</taxon>
        <taxon>Tracheophyta</taxon>
        <taxon>Spermatophyta</taxon>
        <taxon>Magnoliopsida</taxon>
        <taxon>eudicotyledons</taxon>
        <taxon>Gunneridae</taxon>
        <taxon>Pentapetalae</taxon>
        <taxon>rosids</taxon>
        <taxon>fabids</taxon>
        <taxon>Fabales</taxon>
        <taxon>Fabaceae</taxon>
        <taxon>Papilionoideae</taxon>
        <taxon>50 kb inversion clade</taxon>
        <taxon>NPAAA clade</taxon>
        <taxon>Hologalegina</taxon>
        <taxon>IRL clade</taxon>
        <taxon>Trifolieae</taxon>
        <taxon>Trifolium</taxon>
    </lineage>
</organism>
<evidence type="ECO:0000313" key="2">
    <source>
        <dbReference type="EMBL" id="MCI87088.1"/>
    </source>
</evidence>
<protein>
    <submittedName>
        <fullName evidence="2">Uncharacterized protein</fullName>
    </submittedName>
</protein>
<evidence type="ECO:0000313" key="3">
    <source>
        <dbReference type="Proteomes" id="UP000265520"/>
    </source>
</evidence>
<dbReference type="EMBL" id="LXQA011157244">
    <property type="protein sequence ID" value="MCI87088.1"/>
    <property type="molecule type" value="Genomic_DNA"/>
</dbReference>
<dbReference type="Proteomes" id="UP000265520">
    <property type="component" value="Unassembled WGS sequence"/>
</dbReference>
<sequence>PRRVNTDDTEVPLDPDPEEDTRVDDEITAADLLAPTENLLVDRFGKPVIMPFADE</sequence>
<accession>A0A392VFB0</accession>
<dbReference type="AlphaFoldDB" id="A0A392VFB0"/>
<feature type="compositionally biased region" description="Acidic residues" evidence="1">
    <location>
        <begin position="7"/>
        <end position="22"/>
    </location>
</feature>
<feature type="region of interest" description="Disordered" evidence="1">
    <location>
        <begin position="1"/>
        <end position="22"/>
    </location>
</feature>
<keyword evidence="3" id="KW-1185">Reference proteome</keyword>
<comment type="caution">
    <text evidence="2">The sequence shown here is derived from an EMBL/GenBank/DDBJ whole genome shotgun (WGS) entry which is preliminary data.</text>
</comment>
<proteinExistence type="predicted"/>